<comment type="caution">
    <text evidence="1">The sequence shown here is derived from an EMBL/GenBank/DDBJ whole genome shotgun (WGS) entry which is preliminary data.</text>
</comment>
<organism evidence="1 2">
    <name type="scientific">Solirubrobacter ginsenosidimutans</name>
    <dbReference type="NCBI Taxonomy" id="490573"/>
    <lineage>
        <taxon>Bacteria</taxon>
        <taxon>Bacillati</taxon>
        <taxon>Actinomycetota</taxon>
        <taxon>Thermoleophilia</taxon>
        <taxon>Solirubrobacterales</taxon>
        <taxon>Solirubrobacteraceae</taxon>
        <taxon>Solirubrobacter</taxon>
    </lineage>
</organism>
<gene>
    <name evidence="1" type="ORF">OM076_00585</name>
</gene>
<dbReference type="EMBL" id="JAPDOD010000001">
    <property type="protein sequence ID" value="MDA0158743.1"/>
    <property type="molecule type" value="Genomic_DNA"/>
</dbReference>
<dbReference type="Proteomes" id="UP001149140">
    <property type="component" value="Unassembled WGS sequence"/>
</dbReference>
<evidence type="ECO:0000313" key="1">
    <source>
        <dbReference type="EMBL" id="MDA0158743.1"/>
    </source>
</evidence>
<name>A0A9X3S2L9_9ACTN</name>
<dbReference type="AlphaFoldDB" id="A0A9X3S2L9"/>
<dbReference type="RefSeq" id="WP_270037339.1">
    <property type="nucleotide sequence ID" value="NZ_JAPDOD010000001.1"/>
</dbReference>
<keyword evidence="2" id="KW-1185">Reference proteome</keyword>
<reference evidence="1" key="1">
    <citation type="submission" date="2022-10" db="EMBL/GenBank/DDBJ databases">
        <title>The WGS of Solirubrobacter ginsenosidimutans DSM 21036.</title>
        <authorList>
            <person name="Jiang Z."/>
        </authorList>
    </citation>
    <scope>NUCLEOTIDE SEQUENCE</scope>
    <source>
        <strain evidence="1">DSM 21036</strain>
    </source>
</reference>
<sequence length="163" mass="17099">MDATAASGASSRAAAESEFGAGRMFLIDSRIAFGVLNHARYFALNRMFGTSREQANVLTAVLAVTAAGAAYESGQRMLRAPLRVSGADMAMGGFALREAALGVVGPGYRNVPGLGVLVAFAIVGNIGVPRLRRAARDLRAAEQRLRARRTSLFAAAGRASRDE</sequence>
<protein>
    <submittedName>
        <fullName evidence="1">Uncharacterized protein</fullName>
    </submittedName>
</protein>
<proteinExistence type="predicted"/>
<accession>A0A9X3S2L9</accession>
<evidence type="ECO:0000313" key="2">
    <source>
        <dbReference type="Proteomes" id="UP001149140"/>
    </source>
</evidence>